<evidence type="ECO:0000313" key="4">
    <source>
        <dbReference type="Proteomes" id="UP000069620"/>
    </source>
</evidence>
<evidence type="ECO:0008006" key="5">
    <source>
        <dbReference type="Google" id="ProtNLM"/>
    </source>
</evidence>
<dbReference type="AlphaFoldDB" id="A0A117I734"/>
<protein>
    <recommendedName>
        <fullName evidence="5">Zinc-ribbon domain-containing protein</fullName>
    </recommendedName>
</protein>
<reference evidence="4" key="1">
    <citation type="journal article" date="2016" name="Genome Announc.">
        <title>Draft Genome Sequences of Five Rapidly Growing Mycobacterium Species, M. thermoresistibile, M. fortuitum subsp. acetamidolyticum, M. canariasense, M. brisbanense, and M. novocastrense.</title>
        <authorList>
            <person name="Katahira K."/>
            <person name="Ogura Y."/>
            <person name="Gotoh Y."/>
            <person name="Hayashi T."/>
        </authorList>
    </citation>
    <scope>NUCLEOTIDE SEQUENCE [LARGE SCALE GENOMIC DNA]</scope>
    <source>
        <strain evidence="4">JCM15654</strain>
    </source>
</reference>
<evidence type="ECO:0000256" key="2">
    <source>
        <dbReference type="SAM" id="Phobius"/>
    </source>
</evidence>
<gene>
    <name evidence="3" type="ORF">RMCB_5133</name>
</gene>
<dbReference type="EMBL" id="BCSX01000045">
    <property type="protein sequence ID" value="GAS91037.1"/>
    <property type="molecule type" value="Genomic_DNA"/>
</dbReference>
<feature type="compositionally biased region" description="Low complexity" evidence="1">
    <location>
        <begin position="73"/>
        <end position="86"/>
    </location>
</feature>
<feature type="region of interest" description="Disordered" evidence="1">
    <location>
        <begin position="50"/>
        <end position="90"/>
    </location>
</feature>
<sequence length="678" mass="73272">MSEHRCEQCGAENAPDAQFCTKCDFYLGWNTGDGSLGGTPLTAAVPVVRETHTQRSAAPTADRSRRPDPPRIARPGPAAGPASAPTVTIEHPEVELDPTTGGTVDIRIRNKSAIVDGYTVVAAGAPKWLDLQHPQIRLLTDEEETTTVTLTIRPGFDVYVQRFRLRVQVCSIEDPAKRTDAELVVTVPRVGGPITMSSEPQVVRLRDQTRGRFRVRLDNTGSNYPQRYSLSGADPENVVRFAIRPQVVEVPPRGVITADVQFDVPPIDYGQQAPRTLKITAASDQIRVEALVNVVQERSQAPADSPVRLRLERTVTRLQDATSAEIAVIIDNRRGSRDRRLLFSGRDPEGVVRFAFSQPQIYVRAGEQARIQASVQAPLPHPGQQVERPIMVVCNDGTDESEATGSLVQASSTSPMTTAQLRLEPEHVSVRNRRRGRFRVTVDNTRGALPLSAWLSGTDPEGAVRFAFNPQRVDVAPGQNGVALLQVWANLPGAGKEIARELTVRADDGTGSVEDHGRFTQSMSEILPLIRLAATLLGGLLMVLGSVRPWFLGGPTFYASYLTELGALDKNGSLNNMFAAIESGAAPNHLVWMQASQPVLRAVILLLAGVMLLGILSPRGRYTIVAGILAVLAVVVYIVFTDSKIDVHAAPAYGVILVVAGAIIGIIGGFCIKRGNSA</sequence>
<dbReference type="RefSeq" id="WP_062831033.1">
    <property type="nucleotide sequence ID" value="NZ_BCSX01000045.1"/>
</dbReference>
<keyword evidence="2" id="KW-1133">Transmembrane helix</keyword>
<dbReference type="Proteomes" id="UP000069620">
    <property type="component" value="Unassembled WGS sequence"/>
</dbReference>
<dbReference type="STRING" id="146020.RMCB_5133"/>
<feature type="transmembrane region" description="Helical" evidence="2">
    <location>
        <begin position="599"/>
        <end position="616"/>
    </location>
</feature>
<evidence type="ECO:0000256" key="1">
    <source>
        <dbReference type="SAM" id="MobiDB-lite"/>
    </source>
</evidence>
<feature type="transmembrane region" description="Helical" evidence="2">
    <location>
        <begin position="623"/>
        <end position="640"/>
    </location>
</feature>
<feature type="transmembrane region" description="Helical" evidence="2">
    <location>
        <begin position="652"/>
        <end position="672"/>
    </location>
</feature>
<keyword evidence="2" id="KW-0812">Transmembrane</keyword>
<organism evidence="3 4">
    <name type="scientific">Mycolicibacterium brisbanense</name>
    <dbReference type="NCBI Taxonomy" id="146020"/>
    <lineage>
        <taxon>Bacteria</taxon>
        <taxon>Bacillati</taxon>
        <taxon>Actinomycetota</taxon>
        <taxon>Actinomycetes</taxon>
        <taxon>Mycobacteriales</taxon>
        <taxon>Mycobacteriaceae</taxon>
        <taxon>Mycolicibacterium</taxon>
    </lineage>
</organism>
<reference evidence="4" key="2">
    <citation type="submission" date="2016-02" db="EMBL/GenBank/DDBJ databases">
        <title>Draft genome sequence of five rapidly growing Mycobacterium species.</title>
        <authorList>
            <person name="Katahira K."/>
            <person name="Gotou Y."/>
            <person name="Iida K."/>
            <person name="Ogura Y."/>
            <person name="Hayashi T."/>
        </authorList>
    </citation>
    <scope>NUCLEOTIDE SEQUENCE [LARGE SCALE GENOMIC DNA]</scope>
    <source>
        <strain evidence="4">JCM15654</strain>
    </source>
</reference>
<comment type="caution">
    <text evidence="3">The sequence shown here is derived from an EMBL/GenBank/DDBJ whole genome shotgun (WGS) entry which is preliminary data.</text>
</comment>
<proteinExistence type="predicted"/>
<keyword evidence="2" id="KW-0472">Membrane</keyword>
<keyword evidence="4" id="KW-1185">Reference proteome</keyword>
<dbReference type="OrthoDB" id="4592765at2"/>
<feature type="compositionally biased region" description="Basic and acidic residues" evidence="1">
    <location>
        <begin position="62"/>
        <end position="71"/>
    </location>
</feature>
<accession>A0A117I734</accession>
<evidence type="ECO:0000313" key="3">
    <source>
        <dbReference type="EMBL" id="GAS91037.1"/>
    </source>
</evidence>
<name>A0A117I734_9MYCO</name>